<dbReference type="Proteomes" id="UP000314986">
    <property type="component" value="Unassembled WGS sequence"/>
</dbReference>
<reference evidence="6" key="1">
    <citation type="journal article" date="2006" name="Science">
        <title>Ancient noncoding elements conserved in the human genome.</title>
        <authorList>
            <person name="Venkatesh B."/>
            <person name="Kirkness E.F."/>
            <person name="Loh Y.H."/>
            <person name="Halpern A.L."/>
            <person name="Lee A.P."/>
            <person name="Johnson J."/>
            <person name="Dandona N."/>
            <person name="Viswanathan L.D."/>
            <person name="Tay A."/>
            <person name="Venter J.C."/>
            <person name="Strausberg R.L."/>
            <person name="Brenner S."/>
        </authorList>
    </citation>
    <scope>NUCLEOTIDE SEQUENCE [LARGE SCALE GENOMIC DNA]</scope>
</reference>
<name>A0A4W3GPU6_CALMI</name>
<evidence type="ECO:0000256" key="1">
    <source>
        <dbReference type="ARBA" id="ARBA00022722"/>
    </source>
</evidence>
<dbReference type="InParanoid" id="A0A4W3GPU6"/>
<accession>A0A4W3GPU6</accession>
<reference evidence="6" key="2">
    <citation type="journal article" date="2007" name="PLoS Biol.">
        <title>Survey sequencing and comparative analysis of the elephant shark (Callorhinchus milii) genome.</title>
        <authorList>
            <person name="Venkatesh B."/>
            <person name="Kirkness E.F."/>
            <person name="Loh Y.H."/>
            <person name="Halpern A.L."/>
            <person name="Lee A.P."/>
            <person name="Johnson J."/>
            <person name="Dandona N."/>
            <person name="Viswanathan L.D."/>
            <person name="Tay A."/>
            <person name="Venter J.C."/>
            <person name="Strausberg R.L."/>
            <person name="Brenner S."/>
        </authorList>
    </citation>
    <scope>NUCLEOTIDE SEQUENCE [LARGE SCALE GENOMIC DNA]</scope>
</reference>
<evidence type="ECO:0000256" key="2">
    <source>
        <dbReference type="ARBA" id="ARBA00022801"/>
    </source>
</evidence>
<dbReference type="OMA" id="QTSNYMD"/>
<feature type="compositionally biased region" description="Low complexity" evidence="4">
    <location>
        <begin position="451"/>
        <end position="466"/>
    </location>
</feature>
<keyword evidence="3" id="KW-0269">Exonuclease</keyword>
<dbReference type="GO" id="GO:0000723">
    <property type="term" value="P:telomere maintenance"/>
    <property type="evidence" value="ECO:0007669"/>
    <property type="project" value="TreeGrafter"/>
</dbReference>
<evidence type="ECO:0000256" key="3">
    <source>
        <dbReference type="ARBA" id="ARBA00022839"/>
    </source>
</evidence>
<dbReference type="GO" id="GO:0036297">
    <property type="term" value="P:interstrand cross-link repair"/>
    <property type="evidence" value="ECO:0007669"/>
    <property type="project" value="TreeGrafter"/>
</dbReference>
<reference evidence="6" key="3">
    <citation type="journal article" date="2014" name="Nature">
        <title>Elephant shark genome provides unique insights into gnathostome evolution.</title>
        <authorList>
            <consortium name="International Elephant Shark Genome Sequencing Consortium"/>
            <person name="Venkatesh B."/>
            <person name="Lee A.P."/>
            <person name="Ravi V."/>
            <person name="Maurya A.K."/>
            <person name="Lian M.M."/>
            <person name="Swann J.B."/>
            <person name="Ohta Y."/>
            <person name="Flajnik M.F."/>
            <person name="Sutoh Y."/>
            <person name="Kasahara M."/>
            <person name="Hoon S."/>
            <person name="Gangu V."/>
            <person name="Roy S.W."/>
            <person name="Irimia M."/>
            <person name="Korzh V."/>
            <person name="Kondrychyn I."/>
            <person name="Lim Z.W."/>
            <person name="Tay B.H."/>
            <person name="Tohari S."/>
            <person name="Kong K.W."/>
            <person name="Ho S."/>
            <person name="Lorente-Galdos B."/>
            <person name="Quilez J."/>
            <person name="Marques-Bonet T."/>
            <person name="Raney B.J."/>
            <person name="Ingham P.W."/>
            <person name="Tay A."/>
            <person name="Hillier L.W."/>
            <person name="Minx P."/>
            <person name="Boehm T."/>
            <person name="Wilson R.K."/>
            <person name="Brenner S."/>
            <person name="Warren W.C."/>
        </authorList>
    </citation>
    <scope>NUCLEOTIDE SEQUENCE [LARGE SCALE GENOMIC DNA]</scope>
</reference>
<keyword evidence="2" id="KW-0378">Hydrolase</keyword>
<feature type="region of interest" description="Disordered" evidence="4">
    <location>
        <begin position="341"/>
        <end position="515"/>
    </location>
</feature>
<evidence type="ECO:0008006" key="7">
    <source>
        <dbReference type="Google" id="ProtNLM"/>
    </source>
</evidence>
<evidence type="ECO:0000313" key="6">
    <source>
        <dbReference type="Proteomes" id="UP000314986"/>
    </source>
</evidence>
<organism evidence="5 6">
    <name type="scientific">Callorhinchus milii</name>
    <name type="common">Ghost shark</name>
    <dbReference type="NCBI Taxonomy" id="7868"/>
    <lineage>
        <taxon>Eukaryota</taxon>
        <taxon>Metazoa</taxon>
        <taxon>Chordata</taxon>
        <taxon>Craniata</taxon>
        <taxon>Vertebrata</taxon>
        <taxon>Chondrichthyes</taxon>
        <taxon>Holocephali</taxon>
        <taxon>Chimaeriformes</taxon>
        <taxon>Callorhinchidae</taxon>
        <taxon>Callorhinchus</taxon>
    </lineage>
</organism>
<reference evidence="5" key="4">
    <citation type="submission" date="2025-08" db="UniProtKB">
        <authorList>
            <consortium name="Ensembl"/>
        </authorList>
    </citation>
    <scope>IDENTIFICATION</scope>
</reference>
<feature type="compositionally biased region" description="Acidic residues" evidence="4">
    <location>
        <begin position="360"/>
        <end position="377"/>
    </location>
</feature>
<protein>
    <recommendedName>
        <fullName evidence="7">DNA repair metallo-beta-lactamase domain-containing protein</fullName>
    </recommendedName>
</protein>
<dbReference type="SUPFAM" id="SSF56281">
    <property type="entry name" value="Metallo-hydrolase/oxidoreductase"/>
    <property type="match status" value="1"/>
</dbReference>
<evidence type="ECO:0000256" key="4">
    <source>
        <dbReference type="SAM" id="MobiDB-lite"/>
    </source>
</evidence>
<dbReference type="Gene3D" id="3.60.15.10">
    <property type="entry name" value="Ribonuclease Z/Hydroxyacylglutathione hydrolase-like"/>
    <property type="match status" value="2"/>
</dbReference>
<dbReference type="InterPro" id="IPR036866">
    <property type="entry name" value="RibonucZ/Hydroxyglut_hydro"/>
</dbReference>
<dbReference type="GeneTree" id="ENSGT00940000157779"/>
<feature type="compositionally biased region" description="Pro residues" evidence="4">
    <location>
        <begin position="389"/>
        <end position="399"/>
    </location>
</feature>
<keyword evidence="6" id="KW-1185">Reference proteome</keyword>
<evidence type="ECO:0000313" key="5">
    <source>
        <dbReference type="Ensembl" id="ENSCMIP00000004995.1"/>
    </source>
</evidence>
<dbReference type="GO" id="GO:0006303">
    <property type="term" value="P:double-strand break repair via nonhomologous end joining"/>
    <property type="evidence" value="ECO:0007669"/>
    <property type="project" value="TreeGrafter"/>
</dbReference>
<keyword evidence="1" id="KW-0540">Nuclease</keyword>
<feature type="compositionally biased region" description="Basic and acidic residues" evidence="4">
    <location>
        <begin position="423"/>
        <end position="437"/>
    </location>
</feature>
<sequence length="535" mass="59910">MSSFVGRMKEYRSVSIDRFDRENLLAKAYFLSHCHKGGQLCFPCSRCYSLKLRLYCSPVTKELLLTNRKYRFWENHIVSVSCVFLFEGSEGTALYTGDFRMAKGEAARMELLHSGGRVKEIQSLYIDSTFCDPRFYHIPSREECLNGILELVRGWVTLTSYHVVWLNCKAAYGYEYLFMNLSDMFGLKVHVNKLDMFQKMPDILQHLTTDRTTQIHACRHPRVSPQSRSKKMSVIVRSGVWIHVYKLQFSLCLSQIKDFLSHIQPLSVYPSVVPMGRSIDVITDILKPLCRKCVENGEPVYKPLGKLKRGKREFLDDSGTSGSLLLCVCVCVRRLPGSEPHDCADTAAGENAGRPQTEFFDCEESNDEDEEADEERDDISGADAASVPGIPPPPPPPSSSEPDALRWDMFFKREPGSLPKGGESGRTREQGEERGSRSPELFTDPEEDGYSPSPQRPSSQSSSQSGRGRRAGPDLGEDPRGQSWGADSGPKPDSQGSSDFDIPSTPDSEHPLPDQLRDLYCKLAAGEAVRTGEAF</sequence>
<proteinExistence type="predicted"/>
<dbReference type="STRING" id="7868.ENSCMIP00000004995"/>
<dbReference type="Ensembl" id="ENSCMIT00000005177.1">
    <property type="protein sequence ID" value="ENSCMIP00000004995.1"/>
    <property type="gene ID" value="ENSCMIG00000002954.1"/>
</dbReference>
<dbReference type="AlphaFoldDB" id="A0A4W3GPU6"/>
<dbReference type="PANTHER" id="PTHR23240">
    <property type="entry name" value="DNA CROSS-LINK REPAIR PROTEIN PSO2/SNM1-RELATED"/>
    <property type="match status" value="1"/>
</dbReference>
<feature type="compositionally biased region" description="Basic and acidic residues" evidence="4">
    <location>
        <begin position="403"/>
        <end position="415"/>
    </location>
</feature>
<reference evidence="5" key="5">
    <citation type="submission" date="2025-09" db="UniProtKB">
        <authorList>
            <consortium name="Ensembl"/>
        </authorList>
    </citation>
    <scope>IDENTIFICATION</scope>
</reference>
<dbReference type="PANTHER" id="PTHR23240:SF8">
    <property type="entry name" value="PROTEIN ARTEMIS"/>
    <property type="match status" value="1"/>
</dbReference>
<dbReference type="GO" id="GO:0003684">
    <property type="term" value="F:damaged DNA binding"/>
    <property type="evidence" value="ECO:0007669"/>
    <property type="project" value="TreeGrafter"/>
</dbReference>
<dbReference type="FunCoup" id="A0A4W3GPU6">
    <property type="interactions" value="240"/>
</dbReference>
<dbReference type="GO" id="GO:0035312">
    <property type="term" value="F:5'-3' DNA exonuclease activity"/>
    <property type="evidence" value="ECO:0007669"/>
    <property type="project" value="TreeGrafter"/>
</dbReference>